<evidence type="ECO:0000256" key="5">
    <source>
        <dbReference type="ARBA" id="ARBA00022840"/>
    </source>
</evidence>
<proteinExistence type="inferred from homology"/>
<evidence type="ECO:0000256" key="7">
    <source>
        <dbReference type="ARBA" id="ARBA00023306"/>
    </source>
</evidence>
<keyword evidence="5 10" id="KW-0067">ATP-binding</keyword>
<evidence type="ECO:0000313" key="13">
    <source>
        <dbReference type="Proteomes" id="UP000195897"/>
    </source>
</evidence>
<name>A0A1Y4L7W8_9FIRM</name>
<keyword evidence="3" id="KW-0132">Cell division</keyword>
<feature type="binding site" evidence="10">
    <location>
        <begin position="11"/>
        <end position="18"/>
    </location>
    <ligand>
        <name>ATP</name>
        <dbReference type="ChEBI" id="CHEBI:30616"/>
    </ligand>
</feature>
<dbReference type="GO" id="GO:0016887">
    <property type="term" value="F:ATP hydrolysis activity"/>
    <property type="evidence" value="ECO:0007669"/>
    <property type="project" value="InterPro"/>
</dbReference>
<feature type="domain" description="CobQ/CobB/MinD/ParA nucleotide binding" evidence="11">
    <location>
        <begin position="5"/>
        <end position="216"/>
    </location>
</feature>
<dbReference type="SUPFAM" id="SSF52540">
    <property type="entry name" value="P-loop containing nucleoside triphosphate hydrolases"/>
    <property type="match status" value="1"/>
</dbReference>
<dbReference type="Pfam" id="PF01656">
    <property type="entry name" value="CbiA"/>
    <property type="match status" value="1"/>
</dbReference>
<protein>
    <recommendedName>
        <fullName evidence="2">Septum site-determining protein MinD</fullName>
    </recommendedName>
    <alternativeName>
        <fullName evidence="9">Cell division inhibitor MinD</fullName>
    </alternativeName>
</protein>
<organism evidence="12 13">
    <name type="scientific">Butyricicoccus pullicaecorum</name>
    <dbReference type="NCBI Taxonomy" id="501571"/>
    <lineage>
        <taxon>Bacteria</taxon>
        <taxon>Bacillati</taxon>
        <taxon>Bacillota</taxon>
        <taxon>Clostridia</taxon>
        <taxon>Eubacteriales</taxon>
        <taxon>Butyricicoccaceae</taxon>
        <taxon>Butyricicoccus</taxon>
    </lineage>
</organism>
<evidence type="ECO:0000256" key="8">
    <source>
        <dbReference type="ARBA" id="ARBA00025436"/>
    </source>
</evidence>
<evidence type="ECO:0000256" key="3">
    <source>
        <dbReference type="ARBA" id="ARBA00022618"/>
    </source>
</evidence>
<dbReference type="PANTHER" id="PTHR43384:SF6">
    <property type="entry name" value="SEPTUM SITE-DETERMINING PROTEIN MIND HOMOLOG, CHLOROPLASTIC"/>
    <property type="match status" value="1"/>
</dbReference>
<dbReference type="GO" id="GO:0005829">
    <property type="term" value="C:cytosol"/>
    <property type="evidence" value="ECO:0007669"/>
    <property type="project" value="TreeGrafter"/>
</dbReference>
<gene>
    <name evidence="12" type="ORF">B5F17_07565</name>
</gene>
<evidence type="ECO:0000256" key="10">
    <source>
        <dbReference type="PIRSR" id="PIRSR003092-1"/>
    </source>
</evidence>
<dbReference type="RefSeq" id="WP_087372571.1">
    <property type="nucleotide sequence ID" value="NZ_JBKTCX010000133.1"/>
</dbReference>
<dbReference type="AlphaFoldDB" id="A0A1Y4L7W8"/>
<sequence>MRKIILVASGKGGTGKTSLTAAVGTALAGLGKKVLVVDGDCGLRNLDLVLGMSELAVFTFADVARGTVPLSRAAAAHPTTDGLYLLTAPADLPDLTASQMRSLAEQTEQDGYDYVIIDGPAGLPAELSLYAQIATQGIVVTMPDPASIRGAERVARRMEDECIMRIRLVVNRVRPRLVRYGVAANIDDAIDTSGLQLLGIIPEDEDVIACAGSGKSVVSYKKSGAAQAYRNIARRLEGERLPLMRL</sequence>
<dbReference type="PANTHER" id="PTHR43384">
    <property type="entry name" value="SEPTUM SITE-DETERMINING PROTEIN MIND HOMOLOG, CHLOROPLASTIC-RELATED"/>
    <property type="match status" value="1"/>
</dbReference>
<dbReference type="InterPro" id="IPR010223">
    <property type="entry name" value="MinD"/>
</dbReference>
<dbReference type="NCBIfam" id="TIGR01968">
    <property type="entry name" value="minD_bact"/>
    <property type="match status" value="1"/>
</dbReference>
<keyword evidence="4 10" id="KW-0547">Nucleotide-binding</keyword>
<evidence type="ECO:0000259" key="11">
    <source>
        <dbReference type="Pfam" id="PF01656"/>
    </source>
</evidence>
<comment type="caution">
    <text evidence="12">The sequence shown here is derived from an EMBL/GenBank/DDBJ whole genome shotgun (WGS) entry which is preliminary data.</text>
</comment>
<dbReference type="GO" id="GO:0051782">
    <property type="term" value="P:negative regulation of cell division"/>
    <property type="evidence" value="ECO:0007669"/>
    <property type="project" value="TreeGrafter"/>
</dbReference>
<dbReference type="EMBL" id="NFKK01000007">
    <property type="protein sequence ID" value="OUP52833.1"/>
    <property type="molecule type" value="Genomic_DNA"/>
</dbReference>
<dbReference type="InterPro" id="IPR050625">
    <property type="entry name" value="ParA/MinD_ATPase"/>
</dbReference>
<evidence type="ECO:0000313" key="12">
    <source>
        <dbReference type="EMBL" id="OUP52833.1"/>
    </source>
</evidence>
<dbReference type="Gene3D" id="3.40.50.300">
    <property type="entry name" value="P-loop containing nucleotide triphosphate hydrolases"/>
    <property type="match status" value="1"/>
</dbReference>
<reference evidence="13" key="1">
    <citation type="submission" date="2017-04" db="EMBL/GenBank/DDBJ databases">
        <title>Function of individual gut microbiota members based on whole genome sequencing of pure cultures obtained from chicken caecum.</title>
        <authorList>
            <person name="Medvecky M."/>
            <person name="Cejkova D."/>
            <person name="Polansky O."/>
            <person name="Karasova D."/>
            <person name="Kubasova T."/>
            <person name="Cizek A."/>
            <person name="Rychlik I."/>
        </authorList>
    </citation>
    <scope>NUCLEOTIDE SEQUENCE [LARGE SCALE GENOMIC DNA]</scope>
    <source>
        <strain evidence="13">An180</strain>
    </source>
</reference>
<evidence type="ECO:0000256" key="2">
    <source>
        <dbReference type="ARBA" id="ARBA00016887"/>
    </source>
</evidence>
<dbReference type="GO" id="GO:0000917">
    <property type="term" value="P:division septum assembly"/>
    <property type="evidence" value="ECO:0007669"/>
    <property type="project" value="UniProtKB-KW"/>
</dbReference>
<comment type="similarity">
    <text evidence="1">Belongs to the ParA family. MinD subfamily.</text>
</comment>
<evidence type="ECO:0000256" key="6">
    <source>
        <dbReference type="ARBA" id="ARBA00023210"/>
    </source>
</evidence>
<evidence type="ECO:0000256" key="4">
    <source>
        <dbReference type="ARBA" id="ARBA00022741"/>
    </source>
</evidence>
<keyword evidence="6" id="KW-0717">Septation</keyword>
<dbReference type="Proteomes" id="UP000195897">
    <property type="component" value="Unassembled WGS sequence"/>
</dbReference>
<dbReference type="InterPro" id="IPR027417">
    <property type="entry name" value="P-loop_NTPase"/>
</dbReference>
<evidence type="ECO:0000256" key="1">
    <source>
        <dbReference type="ARBA" id="ARBA00010257"/>
    </source>
</evidence>
<accession>A0A1Y4L7W8</accession>
<dbReference type="GO" id="GO:0005524">
    <property type="term" value="F:ATP binding"/>
    <property type="evidence" value="ECO:0007669"/>
    <property type="project" value="UniProtKB-KW"/>
</dbReference>
<keyword evidence="7" id="KW-0131">Cell cycle</keyword>
<comment type="function">
    <text evidence="8">ATPase required for the correct placement of the division site. Cell division inhibitors MinC and MinD act in concert to form an inhibitor capable of blocking formation of the polar Z ring septums. Rapidly oscillates between the poles of the cell to destabilize FtsZ filaments that have formed before they mature into polar Z rings.</text>
</comment>
<dbReference type="InterPro" id="IPR002586">
    <property type="entry name" value="CobQ/CobB/MinD/ParA_Nub-bd_dom"/>
</dbReference>
<evidence type="ECO:0000256" key="9">
    <source>
        <dbReference type="ARBA" id="ARBA00032845"/>
    </source>
</evidence>
<dbReference type="PIRSF" id="PIRSF003092">
    <property type="entry name" value="MinD"/>
    <property type="match status" value="1"/>
</dbReference>
<dbReference type="InterPro" id="IPR025501">
    <property type="entry name" value="MinD_FleN"/>
</dbReference>
<dbReference type="GO" id="GO:0009898">
    <property type="term" value="C:cytoplasmic side of plasma membrane"/>
    <property type="evidence" value="ECO:0007669"/>
    <property type="project" value="TreeGrafter"/>
</dbReference>